<evidence type="ECO:0000256" key="1">
    <source>
        <dbReference type="SAM" id="SignalP"/>
    </source>
</evidence>
<feature type="signal peptide" evidence="1">
    <location>
        <begin position="1"/>
        <end position="20"/>
    </location>
</feature>
<dbReference type="EMBL" id="CACVAR010000039">
    <property type="protein sequence ID" value="CAA6799327.1"/>
    <property type="molecule type" value="Genomic_DNA"/>
</dbReference>
<name>A0A6S6S893_9BACT</name>
<feature type="chain" id="PRO_5028006814" evidence="1">
    <location>
        <begin position="21"/>
        <end position="86"/>
    </location>
</feature>
<dbReference type="AlphaFoldDB" id="A0A6S6S893"/>
<gene>
    <name evidence="2" type="ORF">HELGO_WM30497</name>
</gene>
<accession>A0A6S6S893</accession>
<reference evidence="2" key="1">
    <citation type="submission" date="2020-01" db="EMBL/GenBank/DDBJ databases">
        <authorList>
            <person name="Meier V. D."/>
            <person name="Meier V D."/>
        </authorList>
    </citation>
    <scope>NUCLEOTIDE SEQUENCE</scope>
    <source>
        <strain evidence="2">HLG_WM_MAG_03</strain>
    </source>
</reference>
<evidence type="ECO:0000313" key="2">
    <source>
        <dbReference type="EMBL" id="CAA6799327.1"/>
    </source>
</evidence>
<proteinExistence type="predicted"/>
<sequence length="86" mass="9486">MKITQKIGVILSLLTTLAMANEELAKEIKYIGNDGAETKNQIICTNGNEAFVYSHNTSREIRVEVDGSSENLGRVTLDEVVEQVCQ</sequence>
<keyword evidence="1" id="KW-0732">Signal</keyword>
<protein>
    <submittedName>
        <fullName evidence="2">Uncharacterized protein</fullName>
    </submittedName>
</protein>
<organism evidence="2">
    <name type="scientific">uncultured Sulfurovum sp</name>
    <dbReference type="NCBI Taxonomy" id="269237"/>
    <lineage>
        <taxon>Bacteria</taxon>
        <taxon>Pseudomonadati</taxon>
        <taxon>Campylobacterota</taxon>
        <taxon>Epsilonproteobacteria</taxon>
        <taxon>Campylobacterales</taxon>
        <taxon>Sulfurovaceae</taxon>
        <taxon>Sulfurovum</taxon>
        <taxon>environmental samples</taxon>
    </lineage>
</organism>